<accession>A0AAD8Y9J1</accession>
<sequence>MSIIAEDRNEEDGKKSYPGLMSFFGGFHTLMKCANCNGEMFANILSTFVASWRNSTKKVEWFTLPSDPKQREAETPQHTAAHYAAAALPLKEKFGSWPSAVEVNNHMMERAEKYPICALVLLFLRSEVILKMLRASEKIGKRGCVELFFYCLKLDVPIFAVTHKTDYMRLVCDLLQWYKCASPADKVIYEHLIYTQVTSLGQSQWSDLFMEKTIGDIRSYAGRTYRRGTSAKIEHACEDIPTREIRVTSWMG</sequence>
<dbReference type="Proteomes" id="UP001224775">
    <property type="component" value="Unassembled WGS sequence"/>
</dbReference>
<protein>
    <submittedName>
        <fullName evidence="1">Uncharacterized protein</fullName>
    </submittedName>
</protein>
<comment type="caution">
    <text evidence="1">The sequence shown here is derived from an EMBL/GenBank/DDBJ whole genome shotgun (WGS) entry which is preliminary data.</text>
</comment>
<proteinExistence type="predicted"/>
<reference evidence="1" key="1">
    <citation type="submission" date="2023-06" db="EMBL/GenBank/DDBJ databases">
        <title>Survivors Of The Sea: Transcriptome response of Skeletonema marinoi to long-term dormancy.</title>
        <authorList>
            <person name="Pinder M.I.M."/>
            <person name="Kourtchenko O."/>
            <person name="Robertson E.K."/>
            <person name="Larsson T."/>
            <person name="Maumus F."/>
            <person name="Osuna-Cruz C.M."/>
            <person name="Vancaester E."/>
            <person name="Stenow R."/>
            <person name="Vandepoele K."/>
            <person name="Ploug H."/>
            <person name="Bruchert V."/>
            <person name="Godhe A."/>
            <person name="Topel M."/>
        </authorList>
    </citation>
    <scope>NUCLEOTIDE SEQUENCE</scope>
    <source>
        <strain evidence="1">R05AC</strain>
    </source>
</reference>
<evidence type="ECO:0000313" key="2">
    <source>
        <dbReference type="Proteomes" id="UP001224775"/>
    </source>
</evidence>
<evidence type="ECO:0000313" key="1">
    <source>
        <dbReference type="EMBL" id="KAK1741457.1"/>
    </source>
</evidence>
<gene>
    <name evidence="1" type="ORF">QTG54_007935</name>
</gene>
<dbReference type="AlphaFoldDB" id="A0AAD8Y9J1"/>
<keyword evidence="2" id="KW-1185">Reference proteome</keyword>
<dbReference type="EMBL" id="JATAAI010000013">
    <property type="protein sequence ID" value="KAK1741457.1"/>
    <property type="molecule type" value="Genomic_DNA"/>
</dbReference>
<organism evidence="1 2">
    <name type="scientific">Skeletonema marinoi</name>
    <dbReference type="NCBI Taxonomy" id="267567"/>
    <lineage>
        <taxon>Eukaryota</taxon>
        <taxon>Sar</taxon>
        <taxon>Stramenopiles</taxon>
        <taxon>Ochrophyta</taxon>
        <taxon>Bacillariophyta</taxon>
        <taxon>Coscinodiscophyceae</taxon>
        <taxon>Thalassiosirophycidae</taxon>
        <taxon>Thalassiosirales</taxon>
        <taxon>Skeletonemataceae</taxon>
        <taxon>Skeletonema</taxon>
        <taxon>Skeletonema marinoi-dohrnii complex</taxon>
    </lineage>
</organism>
<name>A0AAD8Y9J1_9STRA</name>